<gene>
    <name evidence="2" type="ORF">NHU_04474</name>
</gene>
<geneLocation type="plasmid" evidence="3">
    <name>Plasmid2 DNA</name>
</geneLocation>
<keyword evidence="1" id="KW-0812">Transmembrane</keyword>
<dbReference type="AlphaFoldDB" id="A0A0D6B8Y6"/>
<reference evidence="2 3" key="1">
    <citation type="submission" date="2015-02" db="EMBL/GenBank/DDBJ databases">
        <title>Genome sequene of Rhodovulum sulfidophilum DSM 2351.</title>
        <authorList>
            <person name="Nagao N."/>
        </authorList>
    </citation>
    <scope>NUCLEOTIDE SEQUENCE [LARGE SCALE GENOMIC DNA]</scope>
    <source>
        <strain evidence="2 3">DSM 2351</strain>
        <plasmid evidence="3">Plasmid Plasmid2 DNA</plasmid>
    </source>
</reference>
<evidence type="ECO:0000256" key="1">
    <source>
        <dbReference type="SAM" id="Phobius"/>
    </source>
</evidence>
<feature type="transmembrane region" description="Helical" evidence="1">
    <location>
        <begin position="9"/>
        <end position="31"/>
    </location>
</feature>
<accession>A0A0D6B8Y6</accession>
<keyword evidence="2" id="KW-0614">Plasmid</keyword>
<dbReference type="PATRIC" id="fig|35806.4.peg.4584"/>
<keyword evidence="1" id="KW-1133">Transmembrane helix</keyword>
<keyword evidence="1" id="KW-0472">Membrane</keyword>
<proteinExistence type="predicted"/>
<organism evidence="2 3">
    <name type="scientific">Rhodovulum sulfidophilum</name>
    <name type="common">Rhodobacter sulfidophilus</name>
    <dbReference type="NCBI Taxonomy" id="35806"/>
    <lineage>
        <taxon>Bacteria</taxon>
        <taxon>Pseudomonadati</taxon>
        <taxon>Pseudomonadota</taxon>
        <taxon>Alphaproteobacteria</taxon>
        <taxon>Rhodobacterales</taxon>
        <taxon>Paracoccaceae</taxon>
        <taxon>Rhodovulum</taxon>
    </lineage>
</organism>
<evidence type="ECO:0000313" key="2">
    <source>
        <dbReference type="EMBL" id="BAQ71587.1"/>
    </source>
</evidence>
<name>A0A0D6B8Y6_RHOSU</name>
<dbReference type="EMBL" id="AP014802">
    <property type="protein sequence ID" value="BAQ71587.1"/>
    <property type="molecule type" value="Genomic_DNA"/>
</dbReference>
<sequence length="174" mass="18177">MIETLRMPFFVLALVLLAFAVSFEIGLGLVWPALVPPPGGQLPDVSPGFGVPYLAAIDLILVYATAAIALSFLWPALAGRVQAAIGILLALIGGLVVLTLILAAFAALMLMLTLLLAVPFGTLAYFAALADFPTAKAAAALAAIMAFKLGFAICLILAHQRFLKMKILMLVIAS</sequence>
<dbReference type="Proteomes" id="UP000064912">
    <property type="component" value="Plasmid Plasmid2"/>
</dbReference>
<protein>
    <submittedName>
        <fullName evidence="2">Uncharacterized protein</fullName>
    </submittedName>
</protein>
<feature type="transmembrane region" description="Helical" evidence="1">
    <location>
        <begin position="51"/>
        <end position="73"/>
    </location>
</feature>
<feature type="transmembrane region" description="Helical" evidence="1">
    <location>
        <begin position="85"/>
        <end position="118"/>
    </location>
</feature>
<dbReference type="KEGG" id="rsu:NHU_04474"/>
<feature type="transmembrane region" description="Helical" evidence="1">
    <location>
        <begin position="138"/>
        <end position="158"/>
    </location>
</feature>
<evidence type="ECO:0000313" key="3">
    <source>
        <dbReference type="Proteomes" id="UP000064912"/>
    </source>
</evidence>